<name>A0AA38U5Y4_9AGAR</name>
<evidence type="ECO:0000259" key="1">
    <source>
        <dbReference type="Pfam" id="PF14214"/>
    </source>
</evidence>
<proteinExistence type="predicted"/>
<feature type="non-terminal residue" evidence="2">
    <location>
        <position position="276"/>
    </location>
</feature>
<feature type="domain" description="Helitron helicase-like" evidence="1">
    <location>
        <begin position="61"/>
        <end position="276"/>
    </location>
</feature>
<dbReference type="Proteomes" id="UP001163846">
    <property type="component" value="Unassembled WGS sequence"/>
</dbReference>
<dbReference type="AlphaFoldDB" id="A0AA38U5Y4"/>
<gene>
    <name evidence="2" type="ORF">F5878DRAFT_548473</name>
</gene>
<keyword evidence="3" id="KW-1185">Reference proteome</keyword>
<comment type="caution">
    <text evidence="2">The sequence shown here is derived from an EMBL/GenBank/DDBJ whole genome shotgun (WGS) entry which is preliminary data.</text>
</comment>
<organism evidence="2 3">
    <name type="scientific">Lentinula raphanica</name>
    <dbReference type="NCBI Taxonomy" id="153919"/>
    <lineage>
        <taxon>Eukaryota</taxon>
        <taxon>Fungi</taxon>
        <taxon>Dikarya</taxon>
        <taxon>Basidiomycota</taxon>
        <taxon>Agaricomycotina</taxon>
        <taxon>Agaricomycetes</taxon>
        <taxon>Agaricomycetidae</taxon>
        <taxon>Agaricales</taxon>
        <taxon>Marasmiineae</taxon>
        <taxon>Omphalotaceae</taxon>
        <taxon>Lentinula</taxon>
    </lineage>
</organism>
<accession>A0AA38U5Y4</accession>
<evidence type="ECO:0000313" key="3">
    <source>
        <dbReference type="Proteomes" id="UP001163846"/>
    </source>
</evidence>
<sequence length="276" mass="31060">MHIACHSTSEDSHINLHYGGDPIIEYNNRDLFPGMFPTLYPLGIGGFEDERRQQPVSLKSHAAHLLDQSGRKFRYHHFFSFVALNLIQRRTAHLFTSFTVKSSRFSEIAPALLSVTPKILSELAELLRNEVAPTNFTPEQGNAFQLLNEVNTVAAHVPGSQASKISVRNDIRSYFGYFGMGHLFLTLNPSAVHSPIFQVFFGDNSVDLSQRYPTMPARRIDRAYRVAQDPVAASDFFDFMIQRTFSDLFGWDFSMGRSSEGGGILGKLRAFYGTPE</sequence>
<dbReference type="Pfam" id="PF14214">
    <property type="entry name" value="Helitron_like_N"/>
    <property type="match status" value="1"/>
</dbReference>
<reference evidence="2" key="1">
    <citation type="submission" date="2022-08" db="EMBL/GenBank/DDBJ databases">
        <authorList>
            <consortium name="DOE Joint Genome Institute"/>
            <person name="Min B."/>
            <person name="Riley R."/>
            <person name="Sierra-Patev S."/>
            <person name="Naranjo-Ortiz M."/>
            <person name="Looney B."/>
            <person name="Konkel Z."/>
            <person name="Slot J.C."/>
            <person name="Sakamoto Y."/>
            <person name="Steenwyk J.L."/>
            <person name="Rokas A."/>
            <person name="Carro J."/>
            <person name="Camarero S."/>
            <person name="Ferreira P."/>
            <person name="Molpeceres G."/>
            <person name="Ruiz-Duenas F.J."/>
            <person name="Serrano A."/>
            <person name="Henrissat B."/>
            <person name="Drula E."/>
            <person name="Hughes K.W."/>
            <person name="Mata J.L."/>
            <person name="Ishikawa N.K."/>
            <person name="Vargas-Isla R."/>
            <person name="Ushijima S."/>
            <person name="Smith C.A."/>
            <person name="Ahrendt S."/>
            <person name="Andreopoulos W."/>
            <person name="He G."/>
            <person name="Labutti K."/>
            <person name="Lipzen A."/>
            <person name="Ng V."/>
            <person name="Sandor L."/>
            <person name="Barry K."/>
            <person name="Martinez A.T."/>
            <person name="Xiao Y."/>
            <person name="Gibbons J.G."/>
            <person name="Terashima K."/>
            <person name="Hibbett D.S."/>
            <person name="Grigoriev I.V."/>
        </authorList>
    </citation>
    <scope>NUCLEOTIDE SEQUENCE</scope>
    <source>
        <strain evidence="2">TFB9207</strain>
    </source>
</reference>
<protein>
    <recommendedName>
        <fullName evidence="1">Helitron helicase-like domain-containing protein</fullName>
    </recommendedName>
</protein>
<dbReference type="EMBL" id="MU807039">
    <property type="protein sequence ID" value="KAJ3832215.1"/>
    <property type="molecule type" value="Genomic_DNA"/>
</dbReference>
<dbReference type="InterPro" id="IPR025476">
    <property type="entry name" value="Helitron_helicase-like"/>
</dbReference>
<evidence type="ECO:0000313" key="2">
    <source>
        <dbReference type="EMBL" id="KAJ3832215.1"/>
    </source>
</evidence>